<evidence type="ECO:0008006" key="2">
    <source>
        <dbReference type="Google" id="ProtNLM"/>
    </source>
</evidence>
<organism evidence="1">
    <name type="scientific">hydrothermal vent metagenome</name>
    <dbReference type="NCBI Taxonomy" id="652676"/>
    <lineage>
        <taxon>unclassified sequences</taxon>
        <taxon>metagenomes</taxon>
        <taxon>ecological metagenomes</taxon>
    </lineage>
</organism>
<accession>A0A3B0XP02</accession>
<protein>
    <recommendedName>
        <fullName evidence="2">Serine aminopeptidase S33 domain-containing protein</fullName>
    </recommendedName>
</protein>
<dbReference type="AlphaFoldDB" id="A0A3B0XP02"/>
<dbReference type="Gene3D" id="3.40.50.1820">
    <property type="entry name" value="alpha/beta hydrolase"/>
    <property type="match status" value="1"/>
</dbReference>
<dbReference type="SUPFAM" id="SSF53474">
    <property type="entry name" value="alpha/beta-Hydrolases"/>
    <property type="match status" value="1"/>
</dbReference>
<dbReference type="InterPro" id="IPR029058">
    <property type="entry name" value="AB_hydrolase_fold"/>
</dbReference>
<dbReference type="EMBL" id="UOFI01000189">
    <property type="protein sequence ID" value="VAW70205.1"/>
    <property type="molecule type" value="Genomic_DNA"/>
</dbReference>
<sequence length="266" mass="30022">MDPTFFGNKDKPLYGVYHPPLSQAPKDTAVLICYPILQEYIRSHRALRQLADQLSRAGCHVLRFDYFATGDSAGHLDEASLSDWLENIQQAENELRELSGVRKISIVGLRFGAMLAAQYDSKNIRELILWDPVISGKEYLQNLNDLHNDMLVDADRFPEPRLRDENESATELLGFSVHNVLYSEIEKSDLVSGFNSAAEKTLIVVSEACEQYRSLTEQLSRQNKAPEFTEINEAAGWDELAKIEDMLLPNLVINQITEHLVQGVSA</sequence>
<evidence type="ECO:0000313" key="1">
    <source>
        <dbReference type="EMBL" id="VAW70205.1"/>
    </source>
</evidence>
<reference evidence="1" key="1">
    <citation type="submission" date="2018-06" db="EMBL/GenBank/DDBJ databases">
        <authorList>
            <person name="Zhirakovskaya E."/>
        </authorList>
    </citation>
    <scope>NUCLEOTIDE SEQUENCE</scope>
</reference>
<gene>
    <name evidence="1" type="ORF">MNBD_GAMMA09-2021</name>
</gene>
<name>A0A3B0XP02_9ZZZZ</name>
<proteinExistence type="predicted"/>